<sequence length="283" mass="30899">MIYLALSILSSTGIFVLFKLFNKHKVDTLQAIVVNYITACCCGFIHNSQPVNFSEVMTSNWFIPAICLGFLFIVIFNVMAITAQKNGLSVASVASKMSVIIPVIFGVWVFKESVGFKKITGILLALIAVYLTSVKAKEAKASHASLIPPIILFFGSGIIDTSINYFAPDDSIPLFSAFIFCFAFIVGSFLLIYKSIRLKKSFKLRSLPLGITLGLVNYSSIFFLLKALRIDGLESSALFTINNVAIVAISTLVGLLVFKEQISKRNWSGIALALISIVLITLA</sequence>
<dbReference type="Gene3D" id="1.10.3730.20">
    <property type="match status" value="2"/>
</dbReference>
<feature type="transmembrane region" description="Helical" evidence="6">
    <location>
        <begin position="172"/>
        <end position="193"/>
    </location>
</feature>
<evidence type="ECO:0000256" key="5">
    <source>
        <dbReference type="ARBA" id="ARBA00023136"/>
    </source>
</evidence>
<feature type="transmembrane region" description="Helical" evidence="6">
    <location>
        <begin position="29"/>
        <end position="49"/>
    </location>
</feature>
<dbReference type="GO" id="GO:0016020">
    <property type="term" value="C:membrane"/>
    <property type="evidence" value="ECO:0007669"/>
    <property type="project" value="UniProtKB-SubCell"/>
</dbReference>
<feature type="transmembrane region" description="Helical" evidence="6">
    <location>
        <begin position="146"/>
        <end position="166"/>
    </location>
</feature>
<accession>A0A1M5VRA1</accession>
<feature type="transmembrane region" description="Helical" evidence="6">
    <location>
        <begin position="116"/>
        <end position="134"/>
    </location>
</feature>
<dbReference type="Proteomes" id="UP000184522">
    <property type="component" value="Unassembled WGS sequence"/>
</dbReference>
<dbReference type="Pfam" id="PF00892">
    <property type="entry name" value="EamA"/>
    <property type="match status" value="1"/>
</dbReference>
<keyword evidence="4 6" id="KW-1133">Transmembrane helix</keyword>
<evidence type="ECO:0000313" key="9">
    <source>
        <dbReference type="Proteomes" id="UP000184522"/>
    </source>
</evidence>
<evidence type="ECO:0000256" key="4">
    <source>
        <dbReference type="ARBA" id="ARBA00022989"/>
    </source>
</evidence>
<evidence type="ECO:0000256" key="3">
    <source>
        <dbReference type="ARBA" id="ARBA00022692"/>
    </source>
</evidence>
<evidence type="ECO:0000256" key="1">
    <source>
        <dbReference type="ARBA" id="ARBA00004141"/>
    </source>
</evidence>
<dbReference type="OrthoDB" id="1524053at2"/>
<dbReference type="PANTHER" id="PTHR32322:SF2">
    <property type="entry name" value="EAMA DOMAIN-CONTAINING PROTEIN"/>
    <property type="match status" value="1"/>
</dbReference>
<protein>
    <submittedName>
        <fullName evidence="8">EamA-like transporter family protein</fullName>
    </submittedName>
</protein>
<keyword evidence="3 6" id="KW-0812">Transmembrane</keyword>
<keyword evidence="9" id="KW-1185">Reference proteome</keyword>
<gene>
    <name evidence="8" type="ORF">SAMN05444148_2789</name>
</gene>
<evidence type="ECO:0000259" key="7">
    <source>
        <dbReference type="Pfam" id="PF00892"/>
    </source>
</evidence>
<dbReference type="RefSeq" id="WP_073087591.1">
    <property type="nucleotide sequence ID" value="NZ_FQWS01000003.1"/>
</dbReference>
<dbReference type="PANTHER" id="PTHR32322">
    <property type="entry name" value="INNER MEMBRANE TRANSPORTER"/>
    <property type="match status" value="1"/>
</dbReference>
<keyword evidence="5 6" id="KW-0472">Membrane</keyword>
<name>A0A1M5VRA1_9FLAO</name>
<dbReference type="AlphaFoldDB" id="A0A1M5VRA1"/>
<evidence type="ECO:0000256" key="2">
    <source>
        <dbReference type="ARBA" id="ARBA00007362"/>
    </source>
</evidence>
<proteinExistence type="inferred from homology"/>
<dbReference type="InterPro" id="IPR037185">
    <property type="entry name" value="EmrE-like"/>
</dbReference>
<dbReference type="EMBL" id="FQWS01000003">
    <property type="protein sequence ID" value="SHH77453.1"/>
    <property type="molecule type" value="Genomic_DNA"/>
</dbReference>
<dbReference type="SUPFAM" id="SSF103481">
    <property type="entry name" value="Multidrug resistance efflux transporter EmrE"/>
    <property type="match status" value="2"/>
</dbReference>
<feature type="domain" description="EamA" evidence="7">
    <location>
        <begin position="2"/>
        <end position="133"/>
    </location>
</feature>
<feature type="transmembrane region" description="Helical" evidence="6">
    <location>
        <begin position="205"/>
        <end position="225"/>
    </location>
</feature>
<evidence type="ECO:0000313" key="8">
    <source>
        <dbReference type="EMBL" id="SHH77453.1"/>
    </source>
</evidence>
<dbReference type="InterPro" id="IPR000620">
    <property type="entry name" value="EamA_dom"/>
</dbReference>
<feature type="transmembrane region" description="Helical" evidence="6">
    <location>
        <begin position="265"/>
        <end position="282"/>
    </location>
</feature>
<feature type="transmembrane region" description="Helical" evidence="6">
    <location>
        <begin position="6"/>
        <end position="22"/>
    </location>
</feature>
<feature type="transmembrane region" description="Helical" evidence="6">
    <location>
        <begin position="88"/>
        <end position="110"/>
    </location>
</feature>
<organism evidence="8 9">
    <name type="scientific">Winogradskyella jejuensis</name>
    <dbReference type="NCBI Taxonomy" id="1089305"/>
    <lineage>
        <taxon>Bacteria</taxon>
        <taxon>Pseudomonadati</taxon>
        <taxon>Bacteroidota</taxon>
        <taxon>Flavobacteriia</taxon>
        <taxon>Flavobacteriales</taxon>
        <taxon>Flavobacteriaceae</taxon>
        <taxon>Winogradskyella</taxon>
    </lineage>
</organism>
<evidence type="ECO:0000256" key="6">
    <source>
        <dbReference type="SAM" id="Phobius"/>
    </source>
</evidence>
<dbReference type="InterPro" id="IPR050638">
    <property type="entry name" value="AA-Vitamin_Transporters"/>
</dbReference>
<comment type="similarity">
    <text evidence="2">Belongs to the EamA transporter family.</text>
</comment>
<feature type="transmembrane region" description="Helical" evidence="6">
    <location>
        <begin position="61"/>
        <end position="81"/>
    </location>
</feature>
<dbReference type="STRING" id="1089305.SAMN05444148_2789"/>
<reference evidence="9" key="1">
    <citation type="submission" date="2016-11" db="EMBL/GenBank/DDBJ databases">
        <authorList>
            <person name="Varghese N."/>
            <person name="Submissions S."/>
        </authorList>
    </citation>
    <scope>NUCLEOTIDE SEQUENCE [LARGE SCALE GENOMIC DNA]</scope>
    <source>
        <strain evidence="9">DSM 25330</strain>
    </source>
</reference>
<comment type="subcellular location">
    <subcellularLocation>
        <location evidence="1">Membrane</location>
        <topology evidence="1">Multi-pass membrane protein</topology>
    </subcellularLocation>
</comment>
<feature type="transmembrane region" description="Helical" evidence="6">
    <location>
        <begin position="237"/>
        <end position="258"/>
    </location>
</feature>